<keyword evidence="4 7" id="KW-1133">Transmembrane helix</keyword>
<evidence type="ECO:0000256" key="2">
    <source>
        <dbReference type="ARBA" id="ARBA00008707"/>
    </source>
</evidence>
<gene>
    <name evidence="8" type="ORF">CJ030_MR7G000295</name>
</gene>
<keyword evidence="9" id="KW-1185">Reference proteome</keyword>
<feature type="region of interest" description="Disordered" evidence="6">
    <location>
        <begin position="1"/>
        <end position="43"/>
    </location>
</feature>
<evidence type="ECO:0000313" key="8">
    <source>
        <dbReference type="EMBL" id="KAB1208541.1"/>
    </source>
</evidence>
<dbReference type="GO" id="GO:0016020">
    <property type="term" value="C:membrane"/>
    <property type="evidence" value="ECO:0007669"/>
    <property type="project" value="UniProtKB-SubCell"/>
</dbReference>
<evidence type="ECO:0000313" key="9">
    <source>
        <dbReference type="Proteomes" id="UP000516437"/>
    </source>
</evidence>
<evidence type="ECO:0000256" key="1">
    <source>
        <dbReference type="ARBA" id="ARBA00004141"/>
    </source>
</evidence>
<organism evidence="8 9">
    <name type="scientific">Morella rubra</name>
    <name type="common">Chinese bayberry</name>
    <dbReference type="NCBI Taxonomy" id="262757"/>
    <lineage>
        <taxon>Eukaryota</taxon>
        <taxon>Viridiplantae</taxon>
        <taxon>Streptophyta</taxon>
        <taxon>Embryophyta</taxon>
        <taxon>Tracheophyta</taxon>
        <taxon>Spermatophyta</taxon>
        <taxon>Magnoliopsida</taxon>
        <taxon>eudicotyledons</taxon>
        <taxon>Gunneridae</taxon>
        <taxon>Pentapetalae</taxon>
        <taxon>rosids</taxon>
        <taxon>fabids</taxon>
        <taxon>Fagales</taxon>
        <taxon>Myricaceae</taxon>
        <taxon>Morella</taxon>
    </lineage>
</organism>
<evidence type="ECO:0008006" key="10">
    <source>
        <dbReference type="Google" id="ProtNLM"/>
    </source>
</evidence>
<dbReference type="OrthoDB" id="525686at2759"/>
<evidence type="ECO:0000256" key="7">
    <source>
        <dbReference type="SAM" id="Phobius"/>
    </source>
</evidence>
<accession>A0A6A1V784</accession>
<dbReference type="PANTHER" id="PTHR31621">
    <property type="entry name" value="PROTEIN DMP3"/>
    <property type="match status" value="1"/>
</dbReference>
<keyword evidence="3 7" id="KW-0812">Transmembrane</keyword>
<evidence type="ECO:0000256" key="5">
    <source>
        <dbReference type="ARBA" id="ARBA00023136"/>
    </source>
</evidence>
<dbReference type="AlphaFoldDB" id="A0A6A1V784"/>
<dbReference type="Pfam" id="PF05078">
    <property type="entry name" value="DUF679"/>
    <property type="match status" value="1"/>
</dbReference>
<comment type="subcellular location">
    <subcellularLocation>
        <location evidence="1">Membrane</location>
        <topology evidence="1">Multi-pass membrane protein</topology>
    </subcellularLocation>
</comment>
<comment type="caution">
    <text evidence="8">The sequence shown here is derived from an EMBL/GenBank/DDBJ whole genome shotgun (WGS) entry which is preliminary data.</text>
</comment>
<feature type="compositionally biased region" description="Polar residues" evidence="6">
    <location>
        <begin position="1"/>
        <end position="14"/>
    </location>
</feature>
<dbReference type="Proteomes" id="UP000516437">
    <property type="component" value="Chromosome 7"/>
</dbReference>
<proteinExistence type="inferred from homology"/>
<reference evidence="8 9" key="1">
    <citation type="journal article" date="2019" name="Plant Biotechnol. J.">
        <title>The red bayberry genome and genetic basis of sex determination.</title>
        <authorList>
            <person name="Jia H.M."/>
            <person name="Jia H.J."/>
            <person name="Cai Q.L."/>
            <person name="Wang Y."/>
            <person name="Zhao H.B."/>
            <person name="Yang W.F."/>
            <person name="Wang G.Y."/>
            <person name="Li Y.H."/>
            <person name="Zhan D.L."/>
            <person name="Shen Y.T."/>
            <person name="Niu Q.F."/>
            <person name="Chang L."/>
            <person name="Qiu J."/>
            <person name="Zhao L."/>
            <person name="Xie H.B."/>
            <person name="Fu W.Y."/>
            <person name="Jin J."/>
            <person name="Li X.W."/>
            <person name="Jiao Y."/>
            <person name="Zhou C.C."/>
            <person name="Tu T."/>
            <person name="Chai C.Y."/>
            <person name="Gao J.L."/>
            <person name="Fan L.J."/>
            <person name="van de Weg E."/>
            <person name="Wang J.Y."/>
            <person name="Gao Z.S."/>
        </authorList>
    </citation>
    <scope>NUCLEOTIDE SEQUENCE [LARGE SCALE GENOMIC DNA]</scope>
    <source>
        <tissue evidence="8">Leaves</tissue>
    </source>
</reference>
<keyword evidence="5 7" id="KW-0472">Membrane</keyword>
<evidence type="ECO:0000256" key="3">
    <source>
        <dbReference type="ARBA" id="ARBA00022692"/>
    </source>
</evidence>
<dbReference type="GO" id="GO:0010256">
    <property type="term" value="P:endomembrane system organization"/>
    <property type="evidence" value="ECO:0007669"/>
    <property type="project" value="TreeGrafter"/>
</dbReference>
<feature type="transmembrane region" description="Helical" evidence="7">
    <location>
        <begin position="96"/>
        <end position="114"/>
    </location>
</feature>
<comment type="similarity">
    <text evidence="2">Belongs to the plant DMP1 protein family.</text>
</comment>
<evidence type="ECO:0000256" key="4">
    <source>
        <dbReference type="ARBA" id="ARBA00022989"/>
    </source>
</evidence>
<feature type="transmembrane region" description="Helical" evidence="7">
    <location>
        <begin position="206"/>
        <end position="225"/>
    </location>
</feature>
<protein>
    <recommendedName>
        <fullName evidence="10">Protein DMP3</fullName>
    </recommendedName>
</protein>
<dbReference type="InterPro" id="IPR007770">
    <property type="entry name" value="DMP"/>
</dbReference>
<feature type="transmembrane region" description="Helical" evidence="7">
    <location>
        <begin position="168"/>
        <end position="186"/>
    </location>
</feature>
<dbReference type="PANTHER" id="PTHR31621:SF1">
    <property type="entry name" value="PROTEIN DMP5"/>
    <property type="match status" value="1"/>
</dbReference>
<dbReference type="GO" id="GO:0005737">
    <property type="term" value="C:cytoplasm"/>
    <property type="evidence" value="ECO:0007669"/>
    <property type="project" value="UniProtKB-ARBA"/>
</dbReference>
<dbReference type="EMBL" id="RXIC02000025">
    <property type="protein sequence ID" value="KAB1208541.1"/>
    <property type="molecule type" value="Genomic_DNA"/>
</dbReference>
<sequence length="240" mass="25785">MSNLRPRSTTNKQPSVADKPAPKATSPDSSPNSDTDPDTPDAPVQLEKSFQQRAISQTLNSTANIAKLLPSGTLLAFQMLVPIFTQNGTCDSVTRSLTIILLFLLAGSCFLACFTDTVKASDGQVYHGFATSKGLWLFDYAGSSDPGSSKSDSATPDLPDLRKYKRGYIDWVHAVLSVLVFGAVALRDNNVLQCFYPSPAHETKEVLDIVPMSVGLLCSLLFGVFPTKRHGIGYPLAAGK</sequence>
<feature type="transmembrane region" description="Helical" evidence="7">
    <location>
        <begin position="65"/>
        <end position="84"/>
    </location>
</feature>
<evidence type="ECO:0000256" key="6">
    <source>
        <dbReference type="SAM" id="MobiDB-lite"/>
    </source>
</evidence>
<feature type="compositionally biased region" description="Low complexity" evidence="6">
    <location>
        <begin position="25"/>
        <end position="34"/>
    </location>
</feature>
<name>A0A6A1V784_9ROSI</name>